<dbReference type="EMBL" id="KI631456">
    <property type="protein sequence ID" value="EYU27905.1"/>
    <property type="molecule type" value="Genomic_DNA"/>
</dbReference>
<accession>A0A022QN57</accession>
<feature type="non-terminal residue" evidence="2">
    <location>
        <position position="38"/>
    </location>
</feature>
<feature type="region of interest" description="Disordered" evidence="1">
    <location>
        <begin position="1"/>
        <end position="38"/>
    </location>
</feature>
<evidence type="ECO:0000313" key="3">
    <source>
        <dbReference type="Proteomes" id="UP000030748"/>
    </source>
</evidence>
<name>A0A022QN57_ERYGU</name>
<gene>
    <name evidence="2" type="ORF">MIMGU_mgv1a0037711mg</name>
</gene>
<dbReference type="AlphaFoldDB" id="A0A022QN57"/>
<organism evidence="2 3">
    <name type="scientific">Erythranthe guttata</name>
    <name type="common">Yellow monkey flower</name>
    <name type="synonym">Mimulus guttatus</name>
    <dbReference type="NCBI Taxonomy" id="4155"/>
    <lineage>
        <taxon>Eukaryota</taxon>
        <taxon>Viridiplantae</taxon>
        <taxon>Streptophyta</taxon>
        <taxon>Embryophyta</taxon>
        <taxon>Tracheophyta</taxon>
        <taxon>Spermatophyta</taxon>
        <taxon>Magnoliopsida</taxon>
        <taxon>eudicotyledons</taxon>
        <taxon>Gunneridae</taxon>
        <taxon>Pentapetalae</taxon>
        <taxon>asterids</taxon>
        <taxon>lamiids</taxon>
        <taxon>Lamiales</taxon>
        <taxon>Phrymaceae</taxon>
        <taxon>Erythranthe</taxon>
    </lineage>
</organism>
<evidence type="ECO:0000313" key="2">
    <source>
        <dbReference type="EMBL" id="EYU27905.1"/>
    </source>
</evidence>
<reference evidence="2 3" key="1">
    <citation type="journal article" date="2013" name="Proc. Natl. Acad. Sci. U.S.A.">
        <title>Fine-scale variation in meiotic recombination in Mimulus inferred from population shotgun sequencing.</title>
        <authorList>
            <person name="Hellsten U."/>
            <person name="Wright K.M."/>
            <person name="Jenkins J."/>
            <person name="Shu S."/>
            <person name="Yuan Y."/>
            <person name="Wessler S.R."/>
            <person name="Schmutz J."/>
            <person name="Willis J.H."/>
            <person name="Rokhsar D.S."/>
        </authorList>
    </citation>
    <scope>NUCLEOTIDE SEQUENCE [LARGE SCALE GENOMIC DNA]</scope>
    <source>
        <strain evidence="3">cv. DUN x IM62</strain>
    </source>
</reference>
<feature type="compositionally biased region" description="Basic and acidic residues" evidence="1">
    <location>
        <begin position="29"/>
        <end position="38"/>
    </location>
</feature>
<dbReference type="Proteomes" id="UP000030748">
    <property type="component" value="Unassembled WGS sequence"/>
</dbReference>
<sequence>MQARYIGASNGMAAREKRSLDASTSEEGQPDRKRPALA</sequence>
<evidence type="ECO:0000256" key="1">
    <source>
        <dbReference type="SAM" id="MobiDB-lite"/>
    </source>
</evidence>
<proteinExistence type="predicted"/>
<keyword evidence="3" id="KW-1185">Reference proteome</keyword>
<protein>
    <submittedName>
        <fullName evidence="2">Uncharacterized protein</fullName>
    </submittedName>
</protein>